<dbReference type="GO" id="GO:0005978">
    <property type="term" value="P:glycogen biosynthetic process"/>
    <property type="evidence" value="ECO:0007669"/>
    <property type="project" value="InterPro"/>
</dbReference>
<dbReference type="InterPro" id="IPR005835">
    <property type="entry name" value="NTP_transferase_dom"/>
</dbReference>
<sequence length="162" mass="18501">MKTAQPFAFVSDVHSNAYDEACVGWPRSPLLPLETVASTLHPHGESGKKWFQGTTDAVRQFAWLFEDTKHRHTENNLILSGDHLYRMDYMDFVQKHIDSGADISVSCFPMNRSRASDIGLMKIDKSGRIRQFLEKPKGEDLKSMVTTISHSFLQSFYLQPCF</sequence>
<dbReference type="AlphaFoldDB" id="A0A7J7LWJ2"/>
<comment type="caution">
    <text evidence="3">The sequence shown here is derived from an EMBL/GenBank/DDBJ whole genome shotgun (WGS) entry which is preliminary data.</text>
</comment>
<dbReference type="Gene3D" id="3.90.550.10">
    <property type="entry name" value="Spore Coat Polysaccharide Biosynthesis Protein SpsA, Chain A"/>
    <property type="match status" value="1"/>
</dbReference>
<keyword evidence="4" id="KW-1185">Reference proteome</keyword>
<evidence type="ECO:0000256" key="1">
    <source>
        <dbReference type="ARBA" id="ARBA00010443"/>
    </source>
</evidence>
<proteinExistence type="inferred from homology"/>
<dbReference type="InterPro" id="IPR011831">
    <property type="entry name" value="ADP-Glc_PPase"/>
</dbReference>
<dbReference type="PANTHER" id="PTHR43523:SF15">
    <property type="entry name" value="GLUCOSE-1-PHOSPHATE ADENYLYLTRANSFERASE LARGE SUBUNIT 4, CHLOROPLASTIC_AMYLOPLASTIC"/>
    <property type="match status" value="1"/>
</dbReference>
<dbReference type="Proteomes" id="UP000541444">
    <property type="component" value="Unassembled WGS sequence"/>
</dbReference>
<dbReference type="PANTHER" id="PTHR43523">
    <property type="entry name" value="GLUCOSE-1-PHOSPHATE ADENYLYLTRANSFERASE-RELATED"/>
    <property type="match status" value="1"/>
</dbReference>
<evidence type="ECO:0000313" key="4">
    <source>
        <dbReference type="Proteomes" id="UP000541444"/>
    </source>
</evidence>
<evidence type="ECO:0000313" key="3">
    <source>
        <dbReference type="EMBL" id="KAF6147031.1"/>
    </source>
</evidence>
<evidence type="ECO:0000259" key="2">
    <source>
        <dbReference type="Pfam" id="PF00483"/>
    </source>
</evidence>
<comment type="similarity">
    <text evidence="1">Belongs to the bacterial/plant glucose-1-phosphate adenylyltransferase family.</text>
</comment>
<dbReference type="Pfam" id="PF00483">
    <property type="entry name" value="NTP_transferase"/>
    <property type="match status" value="1"/>
</dbReference>
<gene>
    <name evidence="3" type="ORF">GIB67_036750</name>
</gene>
<dbReference type="OrthoDB" id="1686624at2759"/>
<reference evidence="3 4" key="1">
    <citation type="journal article" date="2020" name="IScience">
        <title>Genome Sequencing of the Endangered Kingdonia uniflora (Circaeasteraceae, Ranunculales) Reveals Potential Mechanisms of Evolutionary Specialization.</title>
        <authorList>
            <person name="Sun Y."/>
            <person name="Deng T."/>
            <person name="Zhang A."/>
            <person name="Moore M.J."/>
            <person name="Landis J.B."/>
            <person name="Lin N."/>
            <person name="Zhang H."/>
            <person name="Zhang X."/>
            <person name="Huang J."/>
            <person name="Zhang X."/>
            <person name="Sun H."/>
            <person name="Wang H."/>
        </authorList>
    </citation>
    <scope>NUCLEOTIDE SEQUENCE [LARGE SCALE GENOMIC DNA]</scope>
    <source>
        <strain evidence="3">TB1705</strain>
        <tissue evidence="3">Leaf</tissue>
    </source>
</reference>
<dbReference type="InterPro" id="IPR029044">
    <property type="entry name" value="Nucleotide-diphossugar_trans"/>
</dbReference>
<name>A0A7J7LWJ2_9MAGN</name>
<dbReference type="GO" id="GO:0008878">
    <property type="term" value="F:glucose-1-phosphate adenylyltransferase activity"/>
    <property type="evidence" value="ECO:0007669"/>
    <property type="project" value="InterPro"/>
</dbReference>
<dbReference type="EMBL" id="JACGCM010001948">
    <property type="protein sequence ID" value="KAF6147031.1"/>
    <property type="molecule type" value="Genomic_DNA"/>
</dbReference>
<protein>
    <recommendedName>
        <fullName evidence="2">Nucleotidyl transferase domain-containing protein</fullName>
    </recommendedName>
</protein>
<feature type="domain" description="Nucleotidyl transferase" evidence="2">
    <location>
        <begin position="45"/>
        <end position="147"/>
    </location>
</feature>
<organism evidence="3 4">
    <name type="scientific">Kingdonia uniflora</name>
    <dbReference type="NCBI Taxonomy" id="39325"/>
    <lineage>
        <taxon>Eukaryota</taxon>
        <taxon>Viridiplantae</taxon>
        <taxon>Streptophyta</taxon>
        <taxon>Embryophyta</taxon>
        <taxon>Tracheophyta</taxon>
        <taxon>Spermatophyta</taxon>
        <taxon>Magnoliopsida</taxon>
        <taxon>Ranunculales</taxon>
        <taxon>Circaeasteraceae</taxon>
        <taxon>Kingdonia</taxon>
    </lineage>
</organism>
<dbReference type="SUPFAM" id="SSF53448">
    <property type="entry name" value="Nucleotide-diphospho-sugar transferases"/>
    <property type="match status" value="1"/>
</dbReference>
<accession>A0A7J7LWJ2</accession>